<name>A0A559J473_9BACL</name>
<organism evidence="2 3">
    <name type="scientific">Paenibacillus agilis</name>
    <dbReference type="NCBI Taxonomy" id="3020863"/>
    <lineage>
        <taxon>Bacteria</taxon>
        <taxon>Bacillati</taxon>
        <taxon>Bacillota</taxon>
        <taxon>Bacilli</taxon>
        <taxon>Bacillales</taxon>
        <taxon>Paenibacillaceae</taxon>
        <taxon>Paenibacillus</taxon>
    </lineage>
</organism>
<dbReference type="AlphaFoldDB" id="A0A559J473"/>
<evidence type="ECO:0000313" key="3">
    <source>
        <dbReference type="Proteomes" id="UP000318102"/>
    </source>
</evidence>
<accession>A0A559J473</accession>
<dbReference type="InterPro" id="IPR002018">
    <property type="entry name" value="CarbesteraseB"/>
</dbReference>
<dbReference type="OrthoDB" id="9775851at2"/>
<reference evidence="2 3" key="1">
    <citation type="submission" date="2019-07" db="EMBL/GenBank/DDBJ databases">
        <authorList>
            <person name="Kim J."/>
        </authorList>
    </citation>
    <scope>NUCLEOTIDE SEQUENCE [LARGE SCALE GENOMIC DNA]</scope>
    <source>
        <strain evidence="2 3">N4</strain>
    </source>
</reference>
<dbReference type="PANTHER" id="PTHR11559">
    <property type="entry name" value="CARBOXYLESTERASE"/>
    <property type="match status" value="1"/>
</dbReference>
<dbReference type="InterPro" id="IPR029058">
    <property type="entry name" value="AB_hydrolase_fold"/>
</dbReference>
<dbReference type="InterPro" id="IPR050309">
    <property type="entry name" value="Type-B_Carboxylest/Lipase"/>
</dbReference>
<protein>
    <submittedName>
        <fullName evidence="2">Carboxylesterase family protein</fullName>
    </submittedName>
</protein>
<dbReference type="EMBL" id="VNJK01000001">
    <property type="protein sequence ID" value="TVX94683.1"/>
    <property type="molecule type" value="Genomic_DNA"/>
</dbReference>
<comment type="caution">
    <text evidence="2">The sequence shown here is derived from an EMBL/GenBank/DDBJ whole genome shotgun (WGS) entry which is preliminary data.</text>
</comment>
<evidence type="ECO:0000259" key="1">
    <source>
        <dbReference type="Pfam" id="PF00135"/>
    </source>
</evidence>
<dbReference type="Gene3D" id="3.40.50.1820">
    <property type="entry name" value="alpha/beta hydrolase"/>
    <property type="match status" value="1"/>
</dbReference>
<feature type="domain" description="Carboxylesterase type B" evidence="1">
    <location>
        <begin position="16"/>
        <end position="485"/>
    </location>
</feature>
<evidence type="ECO:0000313" key="2">
    <source>
        <dbReference type="EMBL" id="TVX94683.1"/>
    </source>
</evidence>
<gene>
    <name evidence="2" type="ORF">FPZ44_10625</name>
</gene>
<dbReference type="Pfam" id="PF00135">
    <property type="entry name" value="COesterase"/>
    <property type="match status" value="1"/>
</dbReference>
<dbReference type="Proteomes" id="UP000318102">
    <property type="component" value="Unassembled WGS sequence"/>
</dbReference>
<keyword evidence="3" id="KW-1185">Reference proteome</keyword>
<proteinExistence type="predicted"/>
<dbReference type="SUPFAM" id="SSF53474">
    <property type="entry name" value="alpha/beta-Hydrolases"/>
    <property type="match status" value="1"/>
</dbReference>
<sequence>MNHAKATERIPSHDRAVVQTDVGPVKGNVLKGYRLFQGIPYAAAPAGELRWQSPQPVKAWTNLFDATKPGNLCPQESAIYSGVASLTEDCLNLNVTVPNSLDNKKLKPVMVWLHGGGGFNGAGSLYNARRSAVDGDVMVVTINFRLGIFSGFAYDGLQGSGTFGLQDQQAALQWVKRNAAAFGGDPNNVTLFGESIGAVSVAAHLVSPAAKGLFHRAAIQSGFPLMDVPTGTLYPNVPFLFPSLAWMTKEEGKVMGSQAATDLGCNDPKTALLCMRKLPVKALLAKSPQFTRFEFGNNVLPEDPVQALRGGRFHRVPVINGGTRDEARLFVALFFDLAGQPVTERAYPDMLKKAFGAAADKIEVEYSLDDYATPSIAWASVVTDRLWSLRTMQLNEYFAKHVPTYAYEFADRNAPAVTPFPEGFPPGAFHSSELAYQFDIADTAINFSKAQRQLAKQMNRYWANFAHSGNPNDEHSPRWKKFDTNAVIPFVLSLAPGEGGIGPVNYSDEHRLDFWRSIKADDRVAMLNILNKELVHM</sequence>